<evidence type="ECO:0000313" key="2">
    <source>
        <dbReference type="EMBL" id="MBD3325736.1"/>
    </source>
</evidence>
<dbReference type="InterPro" id="IPR001054">
    <property type="entry name" value="A/G_cyclase"/>
</dbReference>
<evidence type="ECO:0000313" key="3">
    <source>
        <dbReference type="Proteomes" id="UP000649604"/>
    </source>
</evidence>
<feature type="domain" description="Guanylate cyclase" evidence="1">
    <location>
        <begin position="420"/>
        <end position="548"/>
    </location>
</feature>
<proteinExistence type="predicted"/>
<dbReference type="PANTHER" id="PTHR43081">
    <property type="entry name" value="ADENYLATE CYCLASE, TERMINAL-DIFFERENTIATION SPECIFIC-RELATED"/>
    <property type="match status" value="1"/>
</dbReference>
<dbReference type="InterPro" id="IPR050697">
    <property type="entry name" value="Adenylyl/Guanylyl_Cyclase_3/4"/>
</dbReference>
<dbReference type="Gene3D" id="3.30.70.1230">
    <property type="entry name" value="Nucleotide cyclase"/>
    <property type="match status" value="1"/>
</dbReference>
<dbReference type="InterPro" id="IPR029787">
    <property type="entry name" value="Nucleotide_cyclase"/>
</dbReference>
<dbReference type="CDD" id="cd07302">
    <property type="entry name" value="CHD"/>
    <property type="match status" value="1"/>
</dbReference>
<reference evidence="2" key="1">
    <citation type="submission" date="2019-11" db="EMBL/GenBank/DDBJ databases">
        <title>Microbial mats filling the niche in hypersaline microbial mats.</title>
        <authorList>
            <person name="Wong H.L."/>
            <person name="Macleod F.I."/>
            <person name="White R.A. III"/>
            <person name="Burns B.P."/>
        </authorList>
    </citation>
    <scope>NUCLEOTIDE SEQUENCE</scope>
    <source>
        <strain evidence="2">Rbin_158</strain>
    </source>
</reference>
<accession>A0A9D5JXX5</accession>
<protein>
    <recommendedName>
        <fullName evidence="1">Guanylate cyclase domain-containing protein</fullName>
    </recommendedName>
</protein>
<dbReference type="SUPFAM" id="SSF55073">
    <property type="entry name" value="Nucleotide cyclase"/>
    <property type="match status" value="1"/>
</dbReference>
<organism evidence="2 3">
    <name type="scientific">candidate division KSB3 bacterium</name>
    <dbReference type="NCBI Taxonomy" id="2044937"/>
    <lineage>
        <taxon>Bacteria</taxon>
        <taxon>candidate division KSB3</taxon>
    </lineage>
</organism>
<feature type="non-terminal residue" evidence="2">
    <location>
        <position position="558"/>
    </location>
</feature>
<name>A0A9D5JXX5_9BACT</name>
<dbReference type="Proteomes" id="UP000649604">
    <property type="component" value="Unassembled WGS sequence"/>
</dbReference>
<dbReference type="EMBL" id="WJJP01000460">
    <property type="protein sequence ID" value="MBD3325736.1"/>
    <property type="molecule type" value="Genomic_DNA"/>
</dbReference>
<dbReference type="GO" id="GO:0004016">
    <property type="term" value="F:adenylate cyclase activity"/>
    <property type="evidence" value="ECO:0007669"/>
    <property type="project" value="UniProtKB-ARBA"/>
</dbReference>
<evidence type="ECO:0000259" key="1">
    <source>
        <dbReference type="PROSITE" id="PS50125"/>
    </source>
</evidence>
<dbReference type="GO" id="GO:0009190">
    <property type="term" value="P:cyclic nucleotide biosynthetic process"/>
    <property type="evidence" value="ECO:0007669"/>
    <property type="project" value="InterPro"/>
</dbReference>
<dbReference type="PROSITE" id="PS50125">
    <property type="entry name" value="GUANYLATE_CYCLASE_2"/>
    <property type="match status" value="1"/>
</dbReference>
<dbReference type="AlphaFoldDB" id="A0A9D5JXX5"/>
<dbReference type="Pfam" id="PF00211">
    <property type="entry name" value="Guanylate_cyc"/>
    <property type="match status" value="1"/>
</dbReference>
<dbReference type="GO" id="GO:0035556">
    <property type="term" value="P:intracellular signal transduction"/>
    <property type="evidence" value="ECO:0007669"/>
    <property type="project" value="InterPro"/>
</dbReference>
<dbReference type="PANTHER" id="PTHR43081:SF1">
    <property type="entry name" value="ADENYLATE CYCLASE, TERMINAL-DIFFERENTIATION SPECIFIC"/>
    <property type="match status" value="1"/>
</dbReference>
<gene>
    <name evidence="2" type="ORF">GF339_14210</name>
</gene>
<comment type="caution">
    <text evidence="2">The sequence shown here is derived from an EMBL/GenBank/DDBJ whole genome shotgun (WGS) entry which is preliminary data.</text>
</comment>
<sequence length="558" mass="64633">MHKFSQFDPHLNIRRLPLLYSLGDLSSIREIFTPEHGDIGRTQLPFLPPLSETILQDEQELEGYLVETSSPLLVALREFLREIARQVEHKHSGAYQKRPDHMRQYVDVRRECINRVGTRLVEVLKQERRLGLYNLFWLVISKHVVLLLDKVIAEQGEKQAKYKIAMQPIIAKTFQEVIRQVRRYFHKYDSQQRRSCKYIHQTITSHLGTSFNYEFSRAVITDQIHMLFPQISRQNFLEYAQTIFVETNDRYHITYHDFMQIYSGIRAYVEKQVQTRDPVFFDMVATVLKIPLQTVEQLPLEIIMFHPSILSLFAQEIKQLPVRKASRKKMLFKTPQLGSLLGEDSWEFALNDYLTFAKDLRRSEIITFFRNRIAFVSKTQQTSSSVRNIGRKQRSAPGIVDRISYQFDKGRIINDLRQVTLVFLDLRGFTEVSARVDDQELKEYLYTFFDPAVNILNHFGGVIKTYAGDGILASFGAKNDHAVNAIRAAIEIQQFFHVLKQQEKIAFTGMGIGIHTGLVEETYFFPDLEAPSHNTVIGLTANIAGRLSSGKAERHGSL</sequence>